<dbReference type="SMART" id="SM00732">
    <property type="entry name" value="YqgFc"/>
    <property type="match status" value="1"/>
</dbReference>
<reference evidence="8 9" key="1">
    <citation type="submission" date="2017-03" db="EMBL/GenBank/DDBJ databases">
        <authorList>
            <person name="Afonso C.L."/>
            <person name="Miller P.J."/>
            <person name="Scott M.A."/>
            <person name="Spackman E."/>
            <person name="Goraichik I."/>
            <person name="Dimitrov K.M."/>
            <person name="Suarez D.L."/>
            <person name="Swayne D.E."/>
        </authorList>
    </citation>
    <scope>NUCLEOTIDE SEQUENCE [LARGE SCALE GENOMIC DNA]</scope>
    <source>
        <strain evidence="8">Genome sequencing of Nitrospira japonica strain NJ11</strain>
    </source>
</reference>
<dbReference type="GO" id="GO:0016788">
    <property type="term" value="F:hydrolase activity, acting on ester bonds"/>
    <property type="evidence" value="ECO:0007669"/>
    <property type="project" value="UniProtKB-UniRule"/>
</dbReference>
<name>A0A1W1I7Z4_9BACT</name>
<dbReference type="PANTHER" id="PTHR33317:SF4">
    <property type="entry name" value="POLYNUCLEOTIDYL TRANSFERASE, RIBONUCLEASE H-LIKE SUPERFAMILY PROTEIN"/>
    <property type="match status" value="1"/>
</dbReference>
<gene>
    <name evidence="8" type="primary">yqgF</name>
    <name evidence="8" type="ORF">NSJP_2959</name>
</gene>
<evidence type="ECO:0000256" key="4">
    <source>
        <dbReference type="ARBA" id="ARBA00022801"/>
    </source>
</evidence>
<evidence type="ECO:0000256" key="2">
    <source>
        <dbReference type="ARBA" id="ARBA00022517"/>
    </source>
</evidence>
<keyword evidence="3 5" id="KW-0540">Nuclease</keyword>
<dbReference type="AlphaFoldDB" id="A0A1W1I7Z4"/>
<dbReference type="PANTHER" id="PTHR33317">
    <property type="entry name" value="POLYNUCLEOTIDYL TRANSFERASE, RIBONUCLEASE H-LIKE SUPERFAMILY PROTEIN"/>
    <property type="match status" value="1"/>
</dbReference>
<dbReference type="InterPro" id="IPR012337">
    <property type="entry name" value="RNaseH-like_sf"/>
</dbReference>
<keyword evidence="1 5" id="KW-0963">Cytoplasm</keyword>
<comment type="function">
    <text evidence="5">Could be a nuclease involved in processing of the 5'-end of pre-16S rRNA.</text>
</comment>
<dbReference type="EC" id="3.1.-.-" evidence="5"/>
<evidence type="ECO:0000256" key="1">
    <source>
        <dbReference type="ARBA" id="ARBA00022490"/>
    </source>
</evidence>
<dbReference type="STRING" id="1325564.NSJP_2959"/>
<evidence type="ECO:0000259" key="7">
    <source>
        <dbReference type="SMART" id="SM00732"/>
    </source>
</evidence>
<proteinExistence type="inferred from homology"/>
<dbReference type="EMBL" id="LT828648">
    <property type="protein sequence ID" value="SLM49126.1"/>
    <property type="molecule type" value="Genomic_DNA"/>
</dbReference>
<feature type="compositionally biased region" description="Basic and acidic residues" evidence="6">
    <location>
        <begin position="155"/>
        <end position="167"/>
    </location>
</feature>
<keyword evidence="9" id="KW-1185">Reference proteome</keyword>
<dbReference type="InterPro" id="IPR006641">
    <property type="entry name" value="YqgF/RNaseH-like_dom"/>
</dbReference>
<sequence length="187" mass="20671">MEGRRILALDYGTKRIGVALSDELGWTAQPLETFERRTLDRDIEHIASLVGSHEVGRVVLGFPLQLDGREGPAIQAMREFSDRLERRLPVPLVLWDERMTTKAAEDLLIAADVSRKKRKGAVDRVAAAILLQSYLASLAPPPSGPDDESDFEGESLAHAHDIPDHPHTAPVRGRRAGRGRLSRDEMG</sequence>
<dbReference type="InterPro" id="IPR037027">
    <property type="entry name" value="YqgF/RNaseH-like_dom_sf"/>
</dbReference>
<dbReference type="InterPro" id="IPR005227">
    <property type="entry name" value="YqgF"/>
</dbReference>
<keyword evidence="2 5" id="KW-0690">Ribosome biogenesis</keyword>
<keyword evidence="4 5" id="KW-0378">Hydrolase</keyword>
<dbReference type="GO" id="GO:0004518">
    <property type="term" value="F:nuclease activity"/>
    <property type="evidence" value="ECO:0007669"/>
    <property type="project" value="UniProtKB-KW"/>
</dbReference>
<dbReference type="GO" id="GO:0000967">
    <property type="term" value="P:rRNA 5'-end processing"/>
    <property type="evidence" value="ECO:0007669"/>
    <property type="project" value="UniProtKB-UniRule"/>
</dbReference>
<evidence type="ECO:0000313" key="9">
    <source>
        <dbReference type="Proteomes" id="UP000192042"/>
    </source>
</evidence>
<evidence type="ECO:0000313" key="8">
    <source>
        <dbReference type="EMBL" id="SLM49126.1"/>
    </source>
</evidence>
<dbReference type="OrthoDB" id="9796140at2"/>
<dbReference type="HAMAP" id="MF_00651">
    <property type="entry name" value="Nuclease_YqgF"/>
    <property type="match status" value="1"/>
</dbReference>
<evidence type="ECO:0000256" key="5">
    <source>
        <dbReference type="HAMAP-Rule" id="MF_00651"/>
    </source>
</evidence>
<feature type="region of interest" description="Disordered" evidence="6">
    <location>
        <begin position="140"/>
        <end position="187"/>
    </location>
</feature>
<evidence type="ECO:0000256" key="3">
    <source>
        <dbReference type="ARBA" id="ARBA00022722"/>
    </source>
</evidence>
<protein>
    <recommendedName>
        <fullName evidence="5">Putative pre-16S rRNA nuclease</fullName>
        <ecNumber evidence="5">3.1.-.-</ecNumber>
    </recommendedName>
</protein>
<comment type="subcellular location">
    <subcellularLocation>
        <location evidence="5">Cytoplasm</location>
    </subcellularLocation>
</comment>
<dbReference type="Gene3D" id="3.30.420.140">
    <property type="entry name" value="YqgF/RNase H-like domain"/>
    <property type="match status" value="1"/>
</dbReference>
<dbReference type="CDD" id="cd16964">
    <property type="entry name" value="YqgF"/>
    <property type="match status" value="1"/>
</dbReference>
<comment type="similarity">
    <text evidence="5">Belongs to the YqgF HJR family.</text>
</comment>
<organism evidence="8 9">
    <name type="scientific">Nitrospira japonica</name>
    <dbReference type="NCBI Taxonomy" id="1325564"/>
    <lineage>
        <taxon>Bacteria</taxon>
        <taxon>Pseudomonadati</taxon>
        <taxon>Nitrospirota</taxon>
        <taxon>Nitrospiria</taxon>
        <taxon>Nitrospirales</taxon>
        <taxon>Nitrospiraceae</taxon>
        <taxon>Nitrospira</taxon>
    </lineage>
</organism>
<dbReference type="Proteomes" id="UP000192042">
    <property type="component" value="Chromosome I"/>
</dbReference>
<dbReference type="NCBIfam" id="TIGR00250">
    <property type="entry name" value="RNAse_H_YqgF"/>
    <property type="match status" value="1"/>
</dbReference>
<dbReference type="KEGG" id="nja:NSJP_2959"/>
<dbReference type="GO" id="GO:0005829">
    <property type="term" value="C:cytosol"/>
    <property type="evidence" value="ECO:0007669"/>
    <property type="project" value="TreeGrafter"/>
</dbReference>
<feature type="domain" description="YqgF/RNase H-like" evidence="7">
    <location>
        <begin position="4"/>
        <end position="104"/>
    </location>
</feature>
<dbReference type="SUPFAM" id="SSF53098">
    <property type="entry name" value="Ribonuclease H-like"/>
    <property type="match status" value="1"/>
</dbReference>
<accession>A0A1W1I7Z4</accession>
<dbReference type="Pfam" id="PF03652">
    <property type="entry name" value="RuvX"/>
    <property type="match status" value="1"/>
</dbReference>
<evidence type="ECO:0000256" key="6">
    <source>
        <dbReference type="SAM" id="MobiDB-lite"/>
    </source>
</evidence>